<dbReference type="STRING" id="1160509.A0A3N4IB84"/>
<feature type="compositionally biased region" description="Basic residues" evidence="1">
    <location>
        <begin position="75"/>
        <end position="84"/>
    </location>
</feature>
<evidence type="ECO:0000313" key="2">
    <source>
        <dbReference type="EMBL" id="RPA83355.1"/>
    </source>
</evidence>
<reference evidence="2 3" key="1">
    <citation type="journal article" date="2018" name="Nat. Ecol. Evol.">
        <title>Pezizomycetes genomes reveal the molecular basis of ectomycorrhizal truffle lifestyle.</title>
        <authorList>
            <person name="Murat C."/>
            <person name="Payen T."/>
            <person name="Noel B."/>
            <person name="Kuo A."/>
            <person name="Morin E."/>
            <person name="Chen J."/>
            <person name="Kohler A."/>
            <person name="Krizsan K."/>
            <person name="Balestrini R."/>
            <person name="Da Silva C."/>
            <person name="Montanini B."/>
            <person name="Hainaut M."/>
            <person name="Levati E."/>
            <person name="Barry K.W."/>
            <person name="Belfiori B."/>
            <person name="Cichocki N."/>
            <person name="Clum A."/>
            <person name="Dockter R.B."/>
            <person name="Fauchery L."/>
            <person name="Guy J."/>
            <person name="Iotti M."/>
            <person name="Le Tacon F."/>
            <person name="Lindquist E.A."/>
            <person name="Lipzen A."/>
            <person name="Malagnac F."/>
            <person name="Mello A."/>
            <person name="Molinier V."/>
            <person name="Miyauchi S."/>
            <person name="Poulain J."/>
            <person name="Riccioni C."/>
            <person name="Rubini A."/>
            <person name="Sitrit Y."/>
            <person name="Splivallo R."/>
            <person name="Traeger S."/>
            <person name="Wang M."/>
            <person name="Zifcakova L."/>
            <person name="Wipf D."/>
            <person name="Zambonelli A."/>
            <person name="Paolocci F."/>
            <person name="Nowrousian M."/>
            <person name="Ottonello S."/>
            <person name="Baldrian P."/>
            <person name="Spatafora J.W."/>
            <person name="Henrissat B."/>
            <person name="Nagy L.G."/>
            <person name="Aury J.M."/>
            <person name="Wincker P."/>
            <person name="Grigoriev I.V."/>
            <person name="Bonfante P."/>
            <person name="Martin F.M."/>
        </authorList>
    </citation>
    <scope>NUCLEOTIDE SEQUENCE [LARGE SCALE GENOMIC DNA]</scope>
    <source>
        <strain evidence="2 3">RN42</strain>
    </source>
</reference>
<evidence type="ECO:0000313" key="3">
    <source>
        <dbReference type="Proteomes" id="UP000275078"/>
    </source>
</evidence>
<feature type="region of interest" description="Disordered" evidence="1">
    <location>
        <begin position="37"/>
        <end position="90"/>
    </location>
</feature>
<proteinExistence type="predicted"/>
<keyword evidence="3" id="KW-1185">Reference proteome</keyword>
<dbReference type="OrthoDB" id="5390017at2759"/>
<accession>A0A3N4IB84</accession>
<feature type="compositionally biased region" description="Pro residues" evidence="1">
    <location>
        <begin position="7"/>
        <end position="18"/>
    </location>
</feature>
<dbReference type="EMBL" id="ML119665">
    <property type="protein sequence ID" value="RPA83355.1"/>
    <property type="molecule type" value="Genomic_DNA"/>
</dbReference>
<feature type="compositionally biased region" description="Polar residues" evidence="1">
    <location>
        <begin position="54"/>
        <end position="74"/>
    </location>
</feature>
<feature type="region of interest" description="Disordered" evidence="1">
    <location>
        <begin position="1"/>
        <end position="25"/>
    </location>
</feature>
<evidence type="ECO:0000256" key="1">
    <source>
        <dbReference type="SAM" id="MobiDB-lite"/>
    </source>
</evidence>
<protein>
    <submittedName>
        <fullName evidence="2">Uncharacterized protein</fullName>
    </submittedName>
</protein>
<gene>
    <name evidence="2" type="ORF">BJ508DRAFT_71297</name>
</gene>
<sequence length="286" mass="31079">MTFTPPFNNPPSSQPFPQTPFFTTFAPPQPTFTAIVPTGNIYTPMNSKKRSPTIAFSDSESTPSSPQRPNPTRANSKRLQRRRTDRPAWVTDHHSSISLRNVLLNTGISNILWPSTGSPSGCRVLCFLGSTDSHLNALSSVADLLAKSFNTPIHGISLQQLSAPSSMSIPIIHDSTRTLTLHLGLLHPLGGGRTALDAIVVLDREGRRRMLLPVGWGVRNCGVDRGHLVGGEGNGEVENLVMRLVKGVEWLCSEAEEEDSGFLLPVKDVTVPLQRTEEGVDVDMDG</sequence>
<dbReference type="AlphaFoldDB" id="A0A3N4IB84"/>
<organism evidence="2 3">
    <name type="scientific">Ascobolus immersus RN42</name>
    <dbReference type="NCBI Taxonomy" id="1160509"/>
    <lineage>
        <taxon>Eukaryota</taxon>
        <taxon>Fungi</taxon>
        <taxon>Dikarya</taxon>
        <taxon>Ascomycota</taxon>
        <taxon>Pezizomycotina</taxon>
        <taxon>Pezizomycetes</taxon>
        <taxon>Pezizales</taxon>
        <taxon>Ascobolaceae</taxon>
        <taxon>Ascobolus</taxon>
    </lineage>
</organism>
<name>A0A3N4IB84_ASCIM</name>
<dbReference type="Proteomes" id="UP000275078">
    <property type="component" value="Unassembled WGS sequence"/>
</dbReference>